<comment type="caution">
    <text evidence="1">The sequence shown here is derived from an EMBL/GenBank/DDBJ whole genome shotgun (WGS) entry which is preliminary data.</text>
</comment>
<name>A0ABP4DU31_9ACTN</name>
<gene>
    <name evidence="1" type="ORF">GCM10009663_08630</name>
</gene>
<proteinExistence type="predicted"/>
<evidence type="ECO:0000313" key="2">
    <source>
        <dbReference type="Proteomes" id="UP001499987"/>
    </source>
</evidence>
<evidence type="ECO:0000313" key="1">
    <source>
        <dbReference type="EMBL" id="GAA1071580.1"/>
    </source>
</evidence>
<protein>
    <recommendedName>
        <fullName evidence="3">Heparinase</fullName>
    </recommendedName>
</protein>
<keyword evidence="2" id="KW-1185">Reference proteome</keyword>
<reference evidence="2" key="1">
    <citation type="journal article" date="2019" name="Int. J. Syst. Evol. Microbiol.">
        <title>The Global Catalogue of Microorganisms (GCM) 10K type strain sequencing project: providing services to taxonomists for standard genome sequencing and annotation.</title>
        <authorList>
            <consortium name="The Broad Institute Genomics Platform"/>
            <consortium name="The Broad Institute Genome Sequencing Center for Infectious Disease"/>
            <person name="Wu L."/>
            <person name="Ma J."/>
        </authorList>
    </citation>
    <scope>NUCLEOTIDE SEQUENCE [LARGE SCALE GENOMIC DNA]</scope>
    <source>
        <strain evidence="2">JCM 13002</strain>
    </source>
</reference>
<dbReference type="EMBL" id="BAAALD010000005">
    <property type="protein sequence ID" value="GAA1071580.1"/>
    <property type="molecule type" value="Genomic_DNA"/>
</dbReference>
<accession>A0ABP4DU31</accession>
<organism evidence="1 2">
    <name type="scientific">Kitasatospora arboriphila</name>
    <dbReference type="NCBI Taxonomy" id="258052"/>
    <lineage>
        <taxon>Bacteria</taxon>
        <taxon>Bacillati</taxon>
        <taxon>Actinomycetota</taxon>
        <taxon>Actinomycetes</taxon>
        <taxon>Kitasatosporales</taxon>
        <taxon>Streptomycetaceae</taxon>
        <taxon>Kitasatospora</taxon>
    </lineage>
</organism>
<dbReference type="RefSeq" id="WP_344622116.1">
    <property type="nucleotide sequence ID" value="NZ_BAAALD010000005.1"/>
</dbReference>
<evidence type="ECO:0008006" key="3">
    <source>
        <dbReference type="Google" id="ProtNLM"/>
    </source>
</evidence>
<sequence>MWELAADLAVLFGDGPLRALRARRARRRLMAGLPTRIPCSVRSERPGWPAAFENGSLLFTPGRPTAAFGSRRHPWLEFGLGGEHRDPEPADWFDQDWAATGYLPPDGGAAVFVQVHSRYLVTTRLALGGPVDGSV</sequence>
<dbReference type="Proteomes" id="UP001499987">
    <property type="component" value="Unassembled WGS sequence"/>
</dbReference>